<dbReference type="CDD" id="cd15904">
    <property type="entry name" value="TSPO_MBR"/>
    <property type="match status" value="1"/>
</dbReference>
<comment type="similarity">
    <text evidence="2">Belongs to the TspO/BZRP family.</text>
</comment>
<dbReference type="InterPro" id="IPR038330">
    <property type="entry name" value="TspO/MBR-related_sf"/>
</dbReference>
<proteinExistence type="inferred from homology"/>
<evidence type="ECO:0000256" key="6">
    <source>
        <dbReference type="SAM" id="Phobius"/>
    </source>
</evidence>
<evidence type="ECO:0000256" key="2">
    <source>
        <dbReference type="ARBA" id="ARBA00007524"/>
    </source>
</evidence>
<dbReference type="PIRSF" id="PIRSF005859">
    <property type="entry name" value="PBR"/>
    <property type="match status" value="1"/>
</dbReference>
<name>A0ABV4TRS9_9GAMM</name>
<evidence type="ECO:0000256" key="4">
    <source>
        <dbReference type="ARBA" id="ARBA00022989"/>
    </source>
</evidence>
<dbReference type="InterPro" id="IPR004307">
    <property type="entry name" value="TspO_MBR"/>
</dbReference>
<evidence type="ECO:0000313" key="7">
    <source>
        <dbReference type="EMBL" id="MFA9459948.1"/>
    </source>
</evidence>
<comment type="caution">
    <text evidence="7">The sequence shown here is derived from an EMBL/GenBank/DDBJ whole genome shotgun (WGS) entry which is preliminary data.</text>
</comment>
<dbReference type="PANTHER" id="PTHR10057">
    <property type="entry name" value="PERIPHERAL-TYPE BENZODIAZEPINE RECEPTOR"/>
    <property type="match status" value="1"/>
</dbReference>
<keyword evidence="5 6" id="KW-0472">Membrane</keyword>
<protein>
    <submittedName>
        <fullName evidence="7">TspO/MBR family protein</fullName>
    </submittedName>
</protein>
<evidence type="ECO:0000256" key="1">
    <source>
        <dbReference type="ARBA" id="ARBA00004141"/>
    </source>
</evidence>
<dbReference type="RefSeq" id="WP_373654729.1">
    <property type="nucleotide sequence ID" value="NZ_JBGUAW010000002.1"/>
</dbReference>
<keyword evidence="3 6" id="KW-0812">Transmembrane</keyword>
<organism evidence="7 8">
    <name type="scientific">Thiohalorhabdus methylotrophus</name>
    <dbReference type="NCBI Taxonomy" id="3242694"/>
    <lineage>
        <taxon>Bacteria</taxon>
        <taxon>Pseudomonadati</taxon>
        <taxon>Pseudomonadota</taxon>
        <taxon>Gammaproteobacteria</taxon>
        <taxon>Thiohalorhabdales</taxon>
        <taxon>Thiohalorhabdaceae</taxon>
        <taxon>Thiohalorhabdus</taxon>
    </lineage>
</organism>
<evidence type="ECO:0000313" key="8">
    <source>
        <dbReference type="Proteomes" id="UP001575181"/>
    </source>
</evidence>
<sequence length="167" mass="18099">MAGREASATPSRGRDLAALAGFFALSLLVLAAGGQATATSVATWYPTLHKPAFNPPAWVFPPVWTALFVLIAIAGWRVWRRFRAARRSLALALFVVQLVLNLLWSVLFFGLRSPGAALVEILFLLAAIVASLAVFARVDRWAAVCFVPYAVWVAYAGVLNGMIWALN</sequence>
<feature type="transmembrane region" description="Helical" evidence="6">
    <location>
        <begin position="91"/>
        <end position="111"/>
    </location>
</feature>
<dbReference type="EMBL" id="JBGUAW010000002">
    <property type="protein sequence ID" value="MFA9459948.1"/>
    <property type="molecule type" value="Genomic_DNA"/>
</dbReference>
<evidence type="ECO:0000256" key="3">
    <source>
        <dbReference type="ARBA" id="ARBA00022692"/>
    </source>
</evidence>
<dbReference type="Pfam" id="PF03073">
    <property type="entry name" value="TspO_MBR"/>
    <property type="match status" value="1"/>
</dbReference>
<feature type="transmembrane region" description="Helical" evidence="6">
    <location>
        <begin position="143"/>
        <end position="166"/>
    </location>
</feature>
<dbReference type="Proteomes" id="UP001575181">
    <property type="component" value="Unassembled WGS sequence"/>
</dbReference>
<gene>
    <name evidence="7" type="ORF">ACERLL_03820</name>
</gene>
<accession>A0ABV4TRS9</accession>
<evidence type="ECO:0000256" key="5">
    <source>
        <dbReference type="ARBA" id="ARBA00023136"/>
    </source>
</evidence>
<keyword evidence="8" id="KW-1185">Reference proteome</keyword>
<keyword evidence="4 6" id="KW-1133">Transmembrane helix</keyword>
<reference evidence="7 8" key="1">
    <citation type="submission" date="2024-08" db="EMBL/GenBank/DDBJ databases">
        <title>Whole-genome sequencing of halo(alkali)philic microorganisms from hypersaline lakes.</title>
        <authorList>
            <person name="Sorokin D.Y."/>
            <person name="Merkel A.Y."/>
            <person name="Messina E."/>
            <person name="Yakimov M."/>
        </authorList>
    </citation>
    <scope>NUCLEOTIDE SEQUENCE [LARGE SCALE GENOMIC DNA]</scope>
    <source>
        <strain evidence="7 8">Cl-TMA</strain>
    </source>
</reference>
<dbReference type="Gene3D" id="1.20.1260.100">
    <property type="entry name" value="TspO/MBR protein"/>
    <property type="match status" value="1"/>
</dbReference>
<comment type="subcellular location">
    <subcellularLocation>
        <location evidence="1">Membrane</location>
        <topology evidence="1">Multi-pass membrane protein</topology>
    </subcellularLocation>
</comment>
<feature type="transmembrane region" description="Helical" evidence="6">
    <location>
        <begin position="117"/>
        <end position="136"/>
    </location>
</feature>
<feature type="transmembrane region" description="Helical" evidence="6">
    <location>
        <begin position="62"/>
        <end position="79"/>
    </location>
</feature>
<dbReference type="PANTHER" id="PTHR10057:SF0">
    <property type="entry name" value="TRANSLOCATOR PROTEIN"/>
    <property type="match status" value="1"/>
</dbReference>